<dbReference type="AlphaFoldDB" id="A0A6G1ISW5"/>
<accession>A0A6G1ISW5</accession>
<evidence type="ECO:0000256" key="1">
    <source>
        <dbReference type="SAM" id="MobiDB-lite"/>
    </source>
</evidence>
<sequence>MPMSLLKRFSTSVTTLRSSSDGKHEQTPSPITAPPRFNAVATPIIPKGHTFPKGPDVVPETPPVPTLHNAHHQHPRQPQPQSQRQPLLEAAARVHKRREFLRHSSSENKMAFNDETVKVPPSVHGLRKGNVQHRMPAYLGHDLPLPEYTDTLTTEPGSEDADERRDSGVVTLKSATATRMPKSKAEKNSPPPLKNDILYLSLGLIEQPTSDTCCQICEQGFTSWMRNDKAAWRLHSCGDYIHVTCLPKMSSRSQTYGEVSKCHTCKSLRVQLQCMDEEERAARIKRLEEALFLWKVDVQ</sequence>
<keyword evidence="3" id="KW-1185">Reference proteome</keyword>
<proteinExistence type="predicted"/>
<protein>
    <submittedName>
        <fullName evidence="2">Uncharacterized protein</fullName>
    </submittedName>
</protein>
<organism evidence="2 3">
    <name type="scientific">Lentithecium fluviatile CBS 122367</name>
    <dbReference type="NCBI Taxonomy" id="1168545"/>
    <lineage>
        <taxon>Eukaryota</taxon>
        <taxon>Fungi</taxon>
        <taxon>Dikarya</taxon>
        <taxon>Ascomycota</taxon>
        <taxon>Pezizomycotina</taxon>
        <taxon>Dothideomycetes</taxon>
        <taxon>Pleosporomycetidae</taxon>
        <taxon>Pleosporales</taxon>
        <taxon>Massarineae</taxon>
        <taxon>Lentitheciaceae</taxon>
        <taxon>Lentithecium</taxon>
    </lineage>
</organism>
<feature type="compositionally biased region" description="Polar residues" evidence="1">
    <location>
        <begin position="9"/>
        <end position="19"/>
    </location>
</feature>
<feature type="region of interest" description="Disordered" evidence="1">
    <location>
        <begin position="1"/>
        <end position="88"/>
    </location>
</feature>
<gene>
    <name evidence="2" type="ORF">K458DRAFT_406678</name>
</gene>
<reference evidence="2" key="1">
    <citation type="journal article" date="2020" name="Stud. Mycol.">
        <title>101 Dothideomycetes genomes: a test case for predicting lifestyles and emergence of pathogens.</title>
        <authorList>
            <person name="Haridas S."/>
            <person name="Albert R."/>
            <person name="Binder M."/>
            <person name="Bloem J."/>
            <person name="Labutti K."/>
            <person name="Salamov A."/>
            <person name="Andreopoulos B."/>
            <person name="Baker S."/>
            <person name="Barry K."/>
            <person name="Bills G."/>
            <person name="Bluhm B."/>
            <person name="Cannon C."/>
            <person name="Castanera R."/>
            <person name="Culley D."/>
            <person name="Daum C."/>
            <person name="Ezra D."/>
            <person name="Gonzalez J."/>
            <person name="Henrissat B."/>
            <person name="Kuo A."/>
            <person name="Liang C."/>
            <person name="Lipzen A."/>
            <person name="Lutzoni F."/>
            <person name="Magnuson J."/>
            <person name="Mondo S."/>
            <person name="Nolan M."/>
            <person name="Ohm R."/>
            <person name="Pangilinan J."/>
            <person name="Park H.-J."/>
            <person name="Ramirez L."/>
            <person name="Alfaro M."/>
            <person name="Sun H."/>
            <person name="Tritt A."/>
            <person name="Yoshinaga Y."/>
            <person name="Zwiers L.-H."/>
            <person name="Turgeon B."/>
            <person name="Goodwin S."/>
            <person name="Spatafora J."/>
            <person name="Crous P."/>
            <person name="Grigoriev I."/>
        </authorList>
    </citation>
    <scope>NUCLEOTIDE SEQUENCE</scope>
    <source>
        <strain evidence="2">CBS 122367</strain>
    </source>
</reference>
<evidence type="ECO:0000313" key="2">
    <source>
        <dbReference type="EMBL" id="KAF2681336.1"/>
    </source>
</evidence>
<feature type="region of interest" description="Disordered" evidence="1">
    <location>
        <begin position="150"/>
        <end position="191"/>
    </location>
</feature>
<name>A0A6G1ISW5_9PLEO</name>
<dbReference type="EMBL" id="MU005592">
    <property type="protein sequence ID" value="KAF2681336.1"/>
    <property type="molecule type" value="Genomic_DNA"/>
</dbReference>
<evidence type="ECO:0000313" key="3">
    <source>
        <dbReference type="Proteomes" id="UP000799291"/>
    </source>
</evidence>
<dbReference type="Proteomes" id="UP000799291">
    <property type="component" value="Unassembled WGS sequence"/>
</dbReference>